<accession>A0AAT9G6Z5</accession>
<dbReference type="GO" id="GO:0006313">
    <property type="term" value="P:DNA transposition"/>
    <property type="evidence" value="ECO:0007669"/>
    <property type="project" value="InterPro"/>
</dbReference>
<dbReference type="AlphaFoldDB" id="A0AAT9G6Z5"/>
<dbReference type="Pfam" id="PF01548">
    <property type="entry name" value="DEDD_Tnp_IS110"/>
    <property type="match status" value="1"/>
</dbReference>
<dbReference type="GO" id="GO:0003677">
    <property type="term" value="F:DNA binding"/>
    <property type="evidence" value="ECO:0007669"/>
    <property type="project" value="InterPro"/>
</dbReference>
<evidence type="ECO:0000259" key="1">
    <source>
        <dbReference type="Pfam" id="PF01548"/>
    </source>
</evidence>
<name>A0AAT9G6Z5_9RICK</name>
<dbReference type="EMBL" id="AP029170">
    <property type="protein sequence ID" value="BFD45550.1"/>
    <property type="molecule type" value="Genomic_DNA"/>
</dbReference>
<protein>
    <submittedName>
        <fullName evidence="3">IS110 family transposase</fullName>
    </submittedName>
</protein>
<sequence length="345" mass="38691">MSDYKVIGIDLAKRKLHFAAINLENKVVLKKAMDRKSFFENLSIMFPKSETFVFEACGGAHYMAQRLESMGHKAILLKPKDVKAYAKIRQKNDINDSITICKASCDPDLMHVKAKTVGEQEISYLHKARQNIIQQRIQRSNALITSLFEFGYLVTCGKSTFAKTCQNFVNLALEEGFINKTIADQMLLDCEEISQLIVREQMLDKEIAARNRCSEKAKILETIPGIGTINASILSIKPVEAYDSAKDFAASLGLVPKQNTTGGKIILGRITKQGDRYARTMLIQGARSLLMRSYKKNMPQGKLSEFIERLKEKGKSFNVMAVAIANKLARITYGCLISNSNYQVL</sequence>
<dbReference type="InterPro" id="IPR002525">
    <property type="entry name" value="Transp_IS110-like_N"/>
</dbReference>
<feature type="domain" description="Transposase IS110-like N-terminal" evidence="1">
    <location>
        <begin position="7"/>
        <end position="147"/>
    </location>
</feature>
<reference evidence="3" key="1">
    <citation type="submission" date="2024-01" db="EMBL/GenBank/DDBJ databases">
        <title>Sequencing the genomes of a sandfly, Sergentomyia squamirostris, and its two endosymbionts.</title>
        <authorList>
            <person name="Itokawa K."/>
            <person name="Sanjoba C."/>
        </authorList>
    </citation>
    <scope>NUCLEOTIDE SEQUENCE</scope>
    <source>
        <strain evidence="3">RiSSQ</strain>
    </source>
</reference>
<dbReference type="NCBIfam" id="NF033542">
    <property type="entry name" value="transpos_IS110"/>
    <property type="match status" value="1"/>
</dbReference>
<evidence type="ECO:0000259" key="2">
    <source>
        <dbReference type="Pfam" id="PF02371"/>
    </source>
</evidence>
<dbReference type="Pfam" id="PF02371">
    <property type="entry name" value="Transposase_20"/>
    <property type="match status" value="1"/>
</dbReference>
<feature type="domain" description="Transposase IS116/IS110/IS902 C-terminal" evidence="2">
    <location>
        <begin position="218"/>
        <end position="292"/>
    </location>
</feature>
<dbReference type="GO" id="GO:0004803">
    <property type="term" value="F:transposase activity"/>
    <property type="evidence" value="ECO:0007669"/>
    <property type="project" value="InterPro"/>
</dbReference>
<evidence type="ECO:0000313" key="3">
    <source>
        <dbReference type="EMBL" id="BFD45550.1"/>
    </source>
</evidence>
<gene>
    <name evidence="3" type="ORF">DMENIID0002_01960</name>
</gene>
<organism evidence="3">
    <name type="scientific">Candidatus Tisiphia endosymbiont of Sergentomyia squamirostris</name>
    <dbReference type="NCBI Taxonomy" id="3113639"/>
    <lineage>
        <taxon>Bacteria</taxon>
        <taxon>Pseudomonadati</taxon>
        <taxon>Pseudomonadota</taxon>
        <taxon>Alphaproteobacteria</taxon>
        <taxon>Rickettsiales</taxon>
        <taxon>Rickettsiaceae</taxon>
        <taxon>Rickettsieae</taxon>
        <taxon>Candidatus Tisiphia</taxon>
    </lineage>
</organism>
<dbReference type="PANTHER" id="PTHR33055:SF3">
    <property type="entry name" value="PUTATIVE TRANSPOSASE FOR IS117-RELATED"/>
    <property type="match status" value="1"/>
</dbReference>
<proteinExistence type="predicted"/>
<dbReference type="InterPro" id="IPR003346">
    <property type="entry name" value="Transposase_20"/>
</dbReference>
<dbReference type="InterPro" id="IPR047650">
    <property type="entry name" value="Transpos_IS110"/>
</dbReference>
<dbReference type="PANTHER" id="PTHR33055">
    <property type="entry name" value="TRANSPOSASE FOR INSERTION SEQUENCE ELEMENT IS1111A"/>
    <property type="match status" value="1"/>
</dbReference>